<feature type="transmembrane region" description="Helical" evidence="10">
    <location>
        <begin position="657"/>
        <end position="678"/>
    </location>
</feature>
<evidence type="ECO:0000256" key="7">
    <source>
        <dbReference type="ARBA" id="ARBA00022927"/>
    </source>
</evidence>
<dbReference type="GO" id="GO:0006888">
    <property type="term" value="P:endoplasmic reticulum to Golgi vesicle-mediated transport"/>
    <property type="evidence" value="ECO:0007669"/>
    <property type="project" value="TreeGrafter"/>
</dbReference>
<dbReference type="GO" id="GO:0050185">
    <property type="term" value="F:phosphatidylinositol deacylase activity"/>
    <property type="evidence" value="ECO:0007669"/>
    <property type="project" value="TreeGrafter"/>
</dbReference>
<dbReference type="PANTHER" id="PTHR15495:SF7">
    <property type="entry name" value="GPI INOSITOL-DEACYLASE"/>
    <property type="match status" value="1"/>
</dbReference>
<dbReference type="GO" id="GO:0015031">
    <property type="term" value="P:protein transport"/>
    <property type="evidence" value="ECO:0007669"/>
    <property type="project" value="UniProtKB-KW"/>
</dbReference>
<dbReference type="InterPro" id="IPR029058">
    <property type="entry name" value="AB_hydrolase_fold"/>
</dbReference>
<keyword evidence="6 10" id="KW-0256">Endoplasmic reticulum</keyword>
<accession>A0AAD5K2X8</accession>
<reference evidence="12" key="1">
    <citation type="journal article" date="2022" name="IScience">
        <title>Evolution of zygomycete secretomes and the origins of terrestrial fungal ecologies.</title>
        <authorList>
            <person name="Chang Y."/>
            <person name="Wang Y."/>
            <person name="Mondo S."/>
            <person name="Ahrendt S."/>
            <person name="Andreopoulos W."/>
            <person name="Barry K."/>
            <person name="Beard J."/>
            <person name="Benny G.L."/>
            <person name="Blankenship S."/>
            <person name="Bonito G."/>
            <person name="Cuomo C."/>
            <person name="Desiro A."/>
            <person name="Gervers K.A."/>
            <person name="Hundley H."/>
            <person name="Kuo A."/>
            <person name="LaButti K."/>
            <person name="Lang B.F."/>
            <person name="Lipzen A."/>
            <person name="O'Donnell K."/>
            <person name="Pangilinan J."/>
            <person name="Reynolds N."/>
            <person name="Sandor L."/>
            <person name="Smith M.E."/>
            <person name="Tsang A."/>
            <person name="Grigoriev I.V."/>
            <person name="Stajich J.E."/>
            <person name="Spatafora J.W."/>
        </authorList>
    </citation>
    <scope>NUCLEOTIDE SEQUENCE</scope>
    <source>
        <strain evidence="12">RSA 2281</strain>
    </source>
</reference>
<dbReference type="SUPFAM" id="SSF53474">
    <property type="entry name" value="alpha/beta-Hydrolases"/>
    <property type="match status" value="1"/>
</dbReference>
<keyword evidence="3 10" id="KW-0813">Transport</keyword>
<dbReference type="GO" id="GO:0005789">
    <property type="term" value="C:endoplasmic reticulum membrane"/>
    <property type="evidence" value="ECO:0007669"/>
    <property type="project" value="UniProtKB-SubCell"/>
</dbReference>
<dbReference type="EC" id="3.1.-.-" evidence="10"/>
<evidence type="ECO:0000256" key="8">
    <source>
        <dbReference type="ARBA" id="ARBA00022989"/>
    </source>
</evidence>
<feature type="transmembrane region" description="Helical" evidence="10">
    <location>
        <begin position="698"/>
        <end position="724"/>
    </location>
</feature>
<dbReference type="EMBL" id="JAIXMP010000038">
    <property type="protein sequence ID" value="KAI9248590.1"/>
    <property type="molecule type" value="Genomic_DNA"/>
</dbReference>
<dbReference type="PANTHER" id="PTHR15495">
    <property type="entry name" value="NEGATIVE REGULATOR OF VESICLE FORMATION-RELATED"/>
    <property type="match status" value="1"/>
</dbReference>
<feature type="transmembrane region" description="Helical" evidence="10">
    <location>
        <begin position="597"/>
        <end position="615"/>
    </location>
</feature>
<dbReference type="Gene3D" id="3.40.50.1820">
    <property type="entry name" value="alpha/beta hydrolase"/>
    <property type="match status" value="1"/>
</dbReference>
<evidence type="ECO:0000256" key="10">
    <source>
        <dbReference type="RuleBase" id="RU365011"/>
    </source>
</evidence>
<feature type="domain" description="GPI inositol-deacylase PGAP1-like alpha/beta" evidence="11">
    <location>
        <begin position="80"/>
        <end position="294"/>
    </location>
</feature>
<dbReference type="Proteomes" id="UP001209540">
    <property type="component" value="Unassembled WGS sequence"/>
</dbReference>
<protein>
    <recommendedName>
        <fullName evidence="10">GPI inositol-deacylase</fullName>
        <ecNumber evidence="10">3.1.-.-</ecNumber>
    </recommendedName>
</protein>
<name>A0AAD5K2X8_9FUNG</name>
<comment type="similarity">
    <text evidence="2 10">Belongs to the GPI inositol-deacylase family.</text>
</comment>
<keyword evidence="9 10" id="KW-0472">Membrane</keyword>
<evidence type="ECO:0000256" key="1">
    <source>
        <dbReference type="ARBA" id="ARBA00004477"/>
    </source>
</evidence>
<feature type="transmembrane region" description="Helical" evidence="10">
    <location>
        <begin position="736"/>
        <end position="756"/>
    </location>
</feature>
<organism evidence="12 13">
    <name type="scientific">Phascolomyces articulosus</name>
    <dbReference type="NCBI Taxonomy" id="60185"/>
    <lineage>
        <taxon>Eukaryota</taxon>
        <taxon>Fungi</taxon>
        <taxon>Fungi incertae sedis</taxon>
        <taxon>Mucoromycota</taxon>
        <taxon>Mucoromycotina</taxon>
        <taxon>Mucoromycetes</taxon>
        <taxon>Mucorales</taxon>
        <taxon>Lichtheimiaceae</taxon>
        <taxon>Phascolomyces</taxon>
    </lineage>
</organism>
<feature type="transmembrane region" description="Helical" evidence="10">
    <location>
        <begin position="627"/>
        <end position="651"/>
    </location>
</feature>
<evidence type="ECO:0000256" key="3">
    <source>
        <dbReference type="ARBA" id="ARBA00022448"/>
    </source>
</evidence>
<dbReference type="InterPro" id="IPR012908">
    <property type="entry name" value="PGAP1-ab_dom-like"/>
</dbReference>
<feature type="transmembrane region" description="Helical" evidence="10">
    <location>
        <begin position="12"/>
        <end position="32"/>
    </location>
</feature>
<sequence>MLYSSNSQSWHLRGVIALLTLTILWFMVDSFLHQQRDDQSCTMSYSRPSYVHIVPKPNSRLSYKYELYLFRETVLDNPNEISGVPALFIPGHAGSYKQVRSIAATSSYYYKQKKLKGATIDFFTVDLNEEFSALSGQLLFDQAEYLNDAIEKILSFYDSTKTSSVLIVGHSMGGIVARLMLTLPNYRSNTIHTILTLATPHTMEPIVLGPKMERVYDQINFSSKTHNNTDITLVSLAGGTSDNIVNSDAAILPVDMGGITVFSTGIPKVWTSCDHMAILWCNQLVRVVSAALVESVQQPSNGIRKNPIQVFENHFINPPLDIPRLPFGKPHVIKARNIPIKRLDTSASDTPQLTLISIPIGDDDNAYSTNRDNAVFNLMTNDLQGRVRVFLCKDSKCTVDVTHLAKLLPSSLPTGHHPAYHGKASWFLELNHKQMQGYDNVGVWEYGNDPQTFITATMNQPSTTVIDKSIWEIATTQGGVSFQLPSQQLYSTIQFLAIHHPLLTYKLTVQWTEYSEYYDKQKNEDNDKFAPMIEQKIGDESKYHVGLIGNDVSIDVNFYGSGDSGEFLQFNFWKLPEAVHGRATLNIDWYGSLGKCVLRYGPSIVTSMFIMAMVVSVNGSLDIARSLICLIALSSISGLVLGIPTGFDFWWLPSVSLFLGTGILYVIWIIIYSLVFVLSRIVPKQLSPLMGSSVAKTLAVSASLTSMRIIPVPVIVTTIYIYWLLVATGRSPGNKLILLFMSALLPYNIPEVVVYVRDLIVVGWHTPSLSLLSIMDDIPMLFIFLILMTFGNNIISNGHFIKFILYIPIIYYTLFGYTYPYPLHMLMQKYI</sequence>
<proteinExistence type="inferred from homology"/>
<keyword evidence="4 10" id="KW-0812">Transmembrane</keyword>
<evidence type="ECO:0000256" key="2">
    <source>
        <dbReference type="ARBA" id="ARBA00006931"/>
    </source>
</evidence>
<reference evidence="12" key="2">
    <citation type="submission" date="2023-02" db="EMBL/GenBank/DDBJ databases">
        <authorList>
            <consortium name="DOE Joint Genome Institute"/>
            <person name="Mondo S.J."/>
            <person name="Chang Y."/>
            <person name="Wang Y."/>
            <person name="Ahrendt S."/>
            <person name="Andreopoulos W."/>
            <person name="Barry K."/>
            <person name="Beard J."/>
            <person name="Benny G.L."/>
            <person name="Blankenship S."/>
            <person name="Bonito G."/>
            <person name="Cuomo C."/>
            <person name="Desiro A."/>
            <person name="Gervers K.A."/>
            <person name="Hundley H."/>
            <person name="Kuo A."/>
            <person name="LaButti K."/>
            <person name="Lang B.F."/>
            <person name="Lipzen A."/>
            <person name="O'Donnell K."/>
            <person name="Pangilinan J."/>
            <person name="Reynolds N."/>
            <person name="Sandor L."/>
            <person name="Smith M.W."/>
            <person name="Tsang A."/>
            <person name="Grigoriev I.V."/>
            <person name="Stajich J.E."/>
            <person name="Spatafora J.W."/>
        </authorList>
    </citation>
    <scope>NUCLEOTIDE SEQUENCE</scope>
    <source>
        <strain evidence="12">RSA 2281</strain>
    </source>
</reference>
<feature type="transmembrane region" description="Helical" evidence="10">
    <location>
        <begin position="768"/>
        <end position="788"/>
    </location>
</feature>
<dbReference type="GO" id="GO:0006505">
    <property type="term" value="P:GPI anchor metabolic process"/>
    <property type="evidence" value="ECO:0007669"/>
    <property type="project" value="TreeGrafter"/>
</dbReference>
<dbReference type="Pfam" id="PF07819">
    <property type="entry name" value="PGAP1"/>
    <property type="match status" value="1"/>
</dbReference>
<feature type="transmembrane region" description="Helical" evidence="10">
    <location>
        <begin position="800"/>
        <end position="819"/>
    </location>
</feature>
<keyword evidence="13" id="KW-1185">Reference proteome</keyword>
<keyword evidence="7 10" id="KW-0653">Protein transport</keyword>
<comment type="caution">
    <text evidence="12">The sequence shown here is derived from an EMBL/GenBank/DDBJ whole genome shotgun (WGS) entry which is preliminary data.</text>
</comment>
<evidence type="ECO:0000256" key="6">
    <source>
        <dbReference type="ARBA" id="ARBA00022824"/>
    </source>
</evidence>
<comment type="function">
    <text evidence="10">Involved in inositol deacylation of GPI-anchored proteins which plays important roles in the quality control and ER-associated degradation of GPI-anchored proteins.</text>
</comment>
<evidence type="ECO:0000256" key="9">
    <source>
        <dbReference type="ARBA" id="ARBA00023136"/>
    </source>
</evidence>
<keyword evidence="5 10" id="KW-0378">Hydrolase</keyword>
<evidence type="ECO:0000313" key="13">
    <source>
        <dbReference type="Proteomes" id="UP001209540"/>
    </source>
</evidence>
<dbReference type="InterPro" id="IPR039529">
    <property type="entry name" value="PGAP1/BST1"/>
</dbReference>
<keyword evidence="8 10" id="KW-1133">Transmembrane helix</keyword>
<gene>
    <name evidence="12" type="ORF">BDA99DRAFT_230398</name>
</gene>
<evidence type="ECO:0000256" key="5">
    <source>
        <dbReference type="ARBA" id="ARBA00022801"/>
    </source>
</evidence>
<dbReference type="AlphaFoldDB" id="A0AAD5K2X8"/>
<evidence type="ECO:0000259" key="11">
    <source>
        <dbReference type="Pfam" id="PF07819"/>
    </source>
</evidence>
<comment type="subcellular location">
    <subcellularLocation>
        <location evidence="1">Endoplasmic reticulum membrane</location>
        <topology evidence="1">Multi-pass membrane protein</topology>
    </subcellularLocation>
</comment>
<evidence type="ECO:0000313" key="12">
    <source>
        <dbReference type="EMBL" id="KAI9248590.1"/>
    </source>
</evidence>
<evidence type="ECO:0000256" key="4">
    <source>
        <dbReference type="ARBA" id="ARBA00022692"/>
    </source>
</evidence>